<dbReference type="Gene3D" id="1.10.10.10">
    <property type="entry name" value="Winged helix-like DNA-binding domain superfamily/Winged helix DNA-binding domain"/>
    <property type="match status" value="1"/>
</dbReference>
<dbReference type="Proteomes" id="UP000298781">
    <property type="component" value="Chromosome"/>
</dbReference>
<dbReference type="FunFam" id="1.10.10.10:FF:000001">
    <property type="entry name" value="LysR family transcriptional regulator"/>
    <property type="match status" value="1"/>
</dbReference>
<comment type="similarity">
    <text evidence="1">Belongs to the LysR transcriptional regulatory family.</text>
</comment>
<dbReference type="EMBL" id="CP039690">
    <property type="protein sequence ID" value="QCI69283.1"/>
    <property type="molecule type" value="Genomic_DNA"/>
</dbReference>
<keyword evidence="4" id="KW-0804">Transcription</keyword>
<gene>
    <name evidence="6" type="ORF">E8M01_17425</name>
</gene>
<dbReference type="Pfam" id="PF03466">
    <property type="entry name" value="LysR_substrate"/>
    <property type="match status" value="1"/>
</dbReference>
<proteinExistence type="inferred from homology"/>
<dbReference type="InterPro" id="IPR036388">
    <property type="entry name" value="WH-like_DNA-bd_sf"/>
</dbReference>
<keyword evidence="7" id="KW-1185">Reference proteome</keyword>
<dbReference type="PANTHER" id="PTHR30537">
    <property type="entry name" value="HTH-TYPE TRANSCRIPTIONAL REGULATOR"/>
    <property type="match status" value="1"/>
</dbReference>
<dbReference type="Pfam" id="PF00126">
    <property type="entry name" value="HTH_1"/>
    <property type="match status" value="1"/>
</dbReference>
<dbReference type="InterPro" id="IPR058163">
    <property type="entry name" value="LysR-type_TF_proteobact-type"/>
</dbReference>
<reference evidence="6 7" key="1">
    <citation type="submission" date="2019-04" db="EMBL/GenBank/DDBJ databases">
        <title>Phreatobacter aquaticus sp. nov.</title>
        <authorList>
            <person name="Choi A."/>
        </authorList>
    </citation>
    <scope>NUCLEOTIDE SEQUENCE [LARGE SCALE GENOMIC DNA]</scope>
    <source>
        <strain evidence="6 7">KCTC 52518</strain>
    </source>
</reference>
<dbReference type="KEGG" id="pstg:E8M01_17425"/>
<dbReference type="CDD" id="cd08422">
    <property type="entry name" value="PBP2_CrgA_like"/>
    <property type="match status" value="1"/>
</dbReference>
<dbReference type="InterPro" id="IPR000847">
    <property type="entry name" value="LysR_HTH_N"/>
</dbReference>
<keyword evidence="3" id="KW-0238">DNA-binding</keyword>
<evidence type="ECO:0000256" key="1">
    <source>
        <dbReference type="ARBA" id="ARBA00009437"/>
    </source>
</evidence>
<sequence length="297" mass="32467">MDKIDDLEAFLAVVEAGSLTAAARRLGRSLQAVSRSLATLEQSIGVELIRRTTRQSHPTDAGLAFHRRVKPAFDEIVGARLEAASRSAEPSGHLTIGAPVLFGPAQLVPIIARFMERHPRIEISLKLSDRFADLQDDNLDLAVRIGELPDTDLMAKRLGALRRVVFGAPSYFARQGRPDHPDALAGHCCIVRTAGADADTWPFLIDGRHRAVKVTGRFRADSTAATYQAVALGLGIGFTPLWQIRDLVDQGVVDIVLEAFEPPRAPIHVVWPASRLPLAKSRLFIDFLAAELKAERL</sequence>
<evidence type="ECO:0000313" key="7">
    <source>
        <dbReference type="Proteomes" id="UP000298781"/>
    </source>
</evidence>
<protein>
    <submittedName>
        <fullName evidence="6">LysR family transcriptional regulator</fullName>
    </submittedName>
</protein>
<feature type="domain" description="HTH lysR-type" evidence="5">
    <location>
        <begin position="1"/>
        <end position="59"/>
    </location>
</feature>
<dbReference type="SUPFAM" id="SSF53850">
    <property type="entry name" value="Periplasmic binding protein-like II"/>
    <property type="match status" value="1"/>
</dbReference>
<dbReference type="GO" id="GO:0006351">
    <property type="term" value="P:DNA-templated transcription"/>
    <property type="evidence" value="ECO:0007669"/>
    <property type="project" value="TreeGrafter"/>
</dbReference>
<dbReference type="AlphaFoldDB" id="A0A4D7BFT8"/>
<dbReference type="Gene3D" id="3.40.190.290">
    <property type="match status" value="1"/>
</dbReference>
<dbReference type="OrthoDB" id="9786526at2"/>
<dbReference type="InterPro" id="IPR036390">
    <property type="entry name" value="WH_DNA-bd_sf"/>
</dbReference>
<evidence type="ECO:0000256" key="4">
    <source>
        <dbReference type="ARBA" id="ARBA00023163"/>
    </source>
</evidence>
<keyword evidence="2" id="KW-0805">Transcription regulation</keyword>
<dbReference type="InterPro" id="IPR005119">
    <property type="entry name" value="LysR_subst-bd"/>
</dbReference>
<dbReference type="GO" id="GO:0003700">
    <property type="term" value="F:DNA-binding transcription factor activity"/>
    <property type="evidence" value="ECO:0007669"/>
    <property type="project" value="InterPro"/>
</dbReference>
<evidence type="ECO:0000313" key="6">
    <source>
        <dbReference type="EMBL" id="QCI69283.1"/>
    </source>
</evidence>
<dbReference type="SUPFAM" id="SSF46785">
    <property type="entry name" value="Winged helix' DNA-binding domain"/>
    <property type="match status" value="1"/>
</dbReference>
<dbReference type="PROSITE" id="PS50931">
    <property type="entry name" value="HTH_LYSR"/>
    <property type="match status" value="1"/>
</dbReference>
<accession>A0A4D7BFT8</accession>
<organism evidence="6 7">
    <name type="scientific">Phreatobacter stygius</name>
    <dbReference type="NCBI Taxonomy" id="1940610"/>
    <lineage>
        <taxon>Bacteria</taxon>
        <taxon>Pseudomonadati</taxon>
        <taxon>Pseudomonadota</taxon>
        <taxon>Alphaproteobacteria</taxon>
        <taxon>Hyphomicrobiales</taxon>
        <taxon>Phreatobacteraceae</taxon>
        <taxon>Phreatobacter</taxon>
    </lineage>
</organism>
<evidence type="ECO:0000256" key="2">
    <source>
        <dbReference type="ARBA" id="ARBA00023015"/>
    </source>
</evidence>
<evidence type="ECO:0000259" key="5">
    <source>
        <dbReference type="PROSITE" id="PS50931"/>
    </source>
</evidence>
<dbReference type="GO" id="GO:0043565">
    <property type="term" value="F:sequence-specific DNA binding"/>
    <property type="evidence" value="ECO:0007669"/>
    <property type="project" value="TreeGrafter"/>
</dbReference>
<dbReference type="PANTHER" id="PTHR30537:SF5">
    <property type="entry name" value="HTH-TYPE TRANSCRIPTIONAL ACTIVATOR TTDR-RELATED"/>
    <property type="match status" value="1"/>
</dbReference>
<name>A0A4D7BFT8_9HYPH</name>
<evidence type="ECO:0000256" key="3">
    <source>
        <dbReference type="ARBA" id="ARBA00023125"/>
    </source>
</evidence>